<evidence type="ECO:0000313" key="2">
    <source>
        <dbReference type="EMBL" id="SVC98982.1"/>
    </source>
</evidence>
<dbReference type="Pfam" id="PF00903">
    <property type="entry name" value="Glyoxalase"/>
    <property type="match status" value="1"/>
</dbReference>
<protein>
    <recommendedName>
        <fullName evidence="1">VOC domain-containing protein</fullName>
    </recommendedName>
</protein>
<accession>A0A382RNY2</accession>
<dbReference type="SUPFAM" id="SSF54593">
    <property type="entry name" value="Glyoxalase/Bleomycin resistance protein/Dihydroxybiphenyl dioxygenase"/>
    <property type="match status" value="1"/>
</dbReference>
<dbReference type="PROSITE" id="PS51819">
    <property type="entry name" value="VOC"/>
    <property type="match status" value="1"/>
</dbReference>
<sequence>MNITGMVHININCSDYENSKAFYEMLGFEEYLKVPERNTEEVAAAVGMTTYRVKGALLRLKNADPPLVLDLLEWKEPSDESSPYLNLYQPGIARLALSSNNIYEDYDFLVESGVEVLSRPVTVTLGESTISRFFCFKDPDGIYLELVEIVRS</sequence>
<dbReference type="AlphaFoldDB" id="A0A382RNY2"/>
<dbReference type="InterPro" id="IPR029068">
    <property type="entry name" value="Glyas_Bleomycin-R_OHBP_Dase"/>
</dbReference>
<reference evidence="2" key="1">
    <citation type="submission" date="2018-05" db="EMBL/GenBank/DDBJ databases">
        <authorList>
            <person name="Lanie J.A."/>
            <person name="Ng W.-L."/>
            <person name="Kazmierczak K.M."/>
            <person name="Andrzejewski T.M."/>
            <person name="Davidsen T.M."/>
            <person name="Wayne K.J."/>
            <person name="Tettelin H."/>
            <person name="Glass J.I."/>
            <person name="Rusch D."/>
            <person name="Podicherti R."/>
            <person name="Tsui H.-C.T."/>
            <person name="Winkler M.E."/>
        </authorList>
    </citation>
    <scope>NUCLEOTIDE SEQUENCE</scope>
</reference>
<dbReference type="Gene3D" id="3.10.180.10">
    <property type="entry name" value="2,3-Dihydroxybiphenyl 1,2-Dioxygenase, domain 1"/>
    <property type="match status" value="1"/>
</dbReference>
<evidence type="ECO:0000259" key="1">
    <source>
        <dbReference type="PROSITE" id="PS51819"/>
    </source>
</evidence>
<feature type="domain" description="VOC" evidence="1">
    <location>
        <begin position="5"/>
        <end position="149"/>
    </location>
</feature>
<dbReference type="CDD" id="cd06587">
    <property type="entry name" value="VOC"/>
    <property type="match status" value="1"/>
</dbReference>
<gene>
    <name evidence="2" type="ORF">METZ01_LOCUS351836</name>
</gene>
<dbReference type="InterPro" id="IPR037523">
    <property type="entry name" value="VOC_core"/>
</dbReference>
<dbReference type="EMBL" id="UINC01122888">
    <property type="protein sequence ID" value="SVC98982.1"/>
    <property type="molecule type" value="Genomic_DNA"/>
</dbReference>
<organism evidence="2">
    <name type="scientific">marine metagenome</name>
    <dbReference type="NCBI Taxonomy" id="408172"/>
    <lineage>
        <taxon>unclassified sequences</taxon>
        <taxon>metagenomes</taxon>
        <taxon>ecological metagenomes</taxon>
    </lineage>
</organism>
<dbReference type="InterPro" id="IPR004360">
    <property type="entry name" value="Glyas_Fos-R_dOase_dom"/>
</dbReference>
<proteinExistence type="predicted"/>
<name>A0A382RNY2_9ZZZZ</name>